<dbReference type="InterPro" id="IPR001229">
    <property type="entry name" value="Jacalin-like_lectin_dom"/>
</dbReference>
<keyword evidence="2" id="KW-0430">Lectin</keyword>
<feature type="domain" description="Jacalin-type lectin" evidence="3">
    <location>
        <begin position="501"/>
        <end position="704"/>
    </location>
</feature>
<evidence type="ECO:0000313" key="5">
    <source>
        <dbReference type="Proteomes" id="UP000264353"/>
    </source>
</evidence>
<dbReference type="AlphaFoldDB" id="A0A397Y999"/>
<sequence>MSWDDGTARKVKKVHITYDDVIYSVQVTYGTALQAPRRGSVGPMSVEFTLESDEYITALSGYALSTQDVVTSLTFTTNKKTYGPYGNKFGYQISAPEKTGKQIAGFHGTKDNILNSIDVHYAPIPTGTGGSETGSGVQKLPGEGLVGGTAWDDGSDHDGVTNIYVASTLLGIKNVMFGYMKDGQSKQGGHHGGDPTKQEIVINHPDEHLVSVEGWYESSSKFIMGIQFKTNYKICASMGYRYEGGNDYKFTHQVQDKKIIGFHGFASNHLNSIGAYFAPLSSTTTLPIGTGGSGAQKLGAQGVTGGSAWDDGSYHDGVTKIVVRTCTLGVQFVNFFYDNDIGAVHGAPGDPTGSTQHIVINHPDEHLVSIEGWYISNYISGIRFKTNQKTSVYIGYEYTGSVVNGVEHGTPTLLGFEEFTLELGLDEYITALSAYVETLSTRDVVTSLTFTTSKKNYGPYGNKSGFQIFSPGETGKQIAGFHGTSGNVLNSISGYYAPIPTYKLVAVGGTGGSAWDDGSDHDGVTKITVRTGGVGVQYVKFDYVKAGQPKQGTLHGVHGSRGSTREIVINHPDEHLVSVEGWYDSSNVILGIQFKTNLKTSDYLGYEFEVVNGVENGTPTLLGFEEFTLGPYEYVTALSAYTKTLSTQDIVTSLTFTTNKKTYGPYGNKSGFLFPFPEETGKQIAGFHGTGGNVLNSIQVHYAPIPTVQKLDAQGGTGGTKWDDGSDHDGVTNIYVRSNMDGIQYVSFDYLKAGQPKQGAHHGGSGSRGSKGEIAINHPDEQVVSVEGWYDSANVICGVRFRTNQKIYDYMGYKFDGTGTKFTLKVQDKKIIGFHGFATNQLISLGAYFAPLSSATAPPIVTPKEVEAKGGDFNS</sequence>
<dbReference type="InterPro" id="IPR033734">
    <property type="entry name" value="Jacalin-like_lectin_dom_plant"/>
</dbReference>
<dbReference type="EMBL" id="CM010635">
    <property type="protein sequence ID" value="RID49468.1"/>
    <property type="molecule type" value="Genomic_DNA"/>
</dbReference>
<feature type="domain" description="Jacalin-type lectin" evidence="3">
    <location>
        <begin position="137"/>
        <end position="279"/>
    </location>
</feature>
<feature type="domain" description="Jacalin-type lectin" evidence="3">
    <location>
        <begin position="1"/>
        <end position="123"/>
    </location>
</feature>
<dbReference type="PANTHER" id="PTHR47293">
    <property type="entry name" value="JACALIN-RELATED LECTIN 3"/>
    <property type="match status" value="1"/>
</dbReference>
<dbReference type="GO" id="GO:0030246">
    <property type="term" value="F:carbohydrate binding"/>
    <property type="evidence" value="ECO:0007669"/>
    <property type="project" value="UniProtKB-KW"/>
</dbReference>
<dbReference type="FunFam" id="2.100.10.30:FF:000001">
    <property type="entry name" value="Jacalin-related lectin 33"/>
    <property type="match status" value="3"/>
</dbReference>
<name>A0A397Y999_BRACM</name>
<dbReference type="SUPFAM" id="SSF51101">
    <property type="entry name" value="Mannose-binding lectins"/>
    <property type="match status" value="7"/>
</dbReference>
<evidence type="ECO:0000313" key="4">
    <source>
        <dbReference type="EMBL" id="RID49468.1"/>
    </source>
</evidence>
<dbReference type="Pfam" id="PF01419">
    <property type="entry name" value="Jacalin"/>
    <property type="match status" value="6"/>
</dbReference>
<evidence type="ECO:0000256" key="1">
    <source>
        <dbReference type="ARBA" id="ARBA00006568"/>
    </source>
</evidence>
<evidence type="ECO:0000256" key="2">
    <source>
        <dbReference type="ARBA" id="ARBA00022734"/>
    </source>
</evidence>
<reference evidence="4 5" key="1">
    <citation type="submission" date="2018-06" db="EMBL/GenBank/DDBJ databases">
        <title>WGS assembly of Brassica rapa FPsc.</title>
        <authorList>
            <person name="Bowman J."/>
            <person name="Kohchi T."/>
            <person name="Yamato K."/>
            <person name="Jenkins J."/>
            <person name="Shu S."/>
            <person name="Ishizaki K."/>
            <person name="Yamaoka S."/>
            <person name="Nishihama R."/>
            <person name="Nakamura Y."/>
            <person name="Berger F."/>
            <person name="Adam C."/>
            <person name="Aki S."/>
            <person name="Althoff F."/>
            <person name="Araki T."/>
            <person name="Arteaga-Vazquez M."/>
            <person name="Balasubrmanian S."/>
            <person name="Bauer D."/>
            <person name="Boehm C."/>
            <person name="Briginshaw L."/>
            <person name="Caballero-Perez J."/>
            <person name="Catarino B."/>
            <person name="Chen F."/>
            <person name="Chiyoda S."/>
            <person name="Chovatia M."/>
            <person name="Davies K."/>
            <person name="Delmans M."/>
            <person name="Demura T."/>
            <person name="Dierschke T."/>
            <person name="Dolan L."/>
            <person name="Dorantes-Acosta A."/>
            <person name="Eklund D."/>
            <person name="Florent S."/>
            <person name="Flores-Sandoval E."/>
            <person name="Fujiyama A."/>
            <person name="Fukuzawa H."/>
            <person name="Galik B."/>
            <person name="Grimanelli D."/>
            <person name="Grimwood J."/>
            <person name="Grossniklaus U."/>
            <person name="Hamada T."/>
            <person name="Haseloff J."/>
            <person name="Hetherington A."/>
            <person name="Higo A."/>
            <person name="Hirakawa Y."/>
            <person name="Hundley H."/>
            <person name="Ikeda Y."/>
            <person name="Inoue K."/>
            <person name="Inoue S."/>
            <person name="Ishida S."/>
            <person name="Jia Q."/>
            <person name="Kakita M."/>
            <person name="Kanazawa T."/>
            <person name="Kawai Y."/>
            <person name="Kawashima T."/>
            <person name="Kennedy M."/>
            <person name="Kinose K."/>
            <person name="Kinoshita T."/>
            <person name="Kohara Y."/>
            <person name="Koide E."/>
            <person name="Komatsu K."/>
            <person name="Kopischke S."/>
            <person name="Kubo M."/>
            <person name="Kyozuka J."/>
            <person name="Lagercrantz U."/>
            <person name="Lin S."/>
            <person name="Lindquist E."/>
            <person name="Lipzen A."/>
            <person name="Lu C."/>
            <person name="Luna E."/>
            <person name="Martienssen R."/>
            <person name="Minamino N."/>
            <person name="Mizutani M."/>
            <person name="Mizutani M."/>
            <person name="Mochizuki N."/>
            <person name="Monte I."/>
            <person name="Mosher R."/>
            <person name="Nagasaki H."/>
            <person name="Nakagami H."/>
            <person name="Naramoto S."/>
            <person name="Nishitani K."/>
            <person name="Ohtani M."/>
            <person name="Okamoto T."/>
            <person name="Okumura M."/>
            <person name="Phillips J."/>
            <person name="Pollak B."/>
            <person name="Reinders A."/>
            <person name="Roevekamp M."/>
            <person name="Sano R."/>
            <person name="Sawa S."/>
            <person name="Schmid M."/>
            <person name="Shirakawa M."/>
            <person name="Solano R."/>
            <person name="Spunde A."/>
            <person name="Suetsugu N."/>
            <person name="Sugano S."/>
            <person name="Sugiyama A."/>
            <person name="Sun R."/>
            <person name="Suzuki Y."/>
            <person name="Takenaka M."/>
            <person name="Takezawa D."/>
            <person name="Tomogane H."/>
            <person name="Tsuzuki M."/>
            <person name="Ueda T."/>
            <person name="Umeda M."/>
            <person name="Ward J."/>
            <person name="Watanabe Y."/>
            <person name="Yazaki K."/>
            <person name="Yokoyama R."/>
            <person name="Yoshitake Y."/>
            <person name="Yotsui I."/>
            <person name="Zachgo S."/>
            <person name="Schmutz J."/>
        </authorList>
    </citation>
    <scope>NUCLEOTIDE SEQUENCE [LARGE SCALE GENOMIC DNA]</scope>
    <source>
        <strain evidence="5">cv. B-3</strain>
    </source>
</reference>
<organism evidence="4 5">
    <name type="scientific">Brassica campestris</name>
    <name type="common">Field mustard</name>
    <dbReference type="NCBI Taxonomy" id="3711"/>
    <lineage>
        <taxon>Eukaryota</taxon>
        <taxon>Viridiplantae</taxon>
        <taxon>Streptophyta</taxon>
        <taxon>Embryophyta</taxon>
        <taxon>Tracheophyta</taxon>
        <taxon>Spermatophyta</taxon>
        <taxon>Magnoliopsida</taxon>
        <taxon>eudicotyledons</taxon>
        <taxon>Gunneridae</taxon>
        <taxon>Pentapetalae</taxon>
        <taxon>rosids</taxon>
        <taxon>malvids</taxon>
        <taxon>Brassicales</taxon>
        <taxon>Brassicaceae</taxon>
        <taxon>Brassiceae</taxon>
        <taxon>Brassica</taxon>
    </lineage>
</organism>
<gene>
    <name evidence="4" type="ORF">BRARA_H00267</name>
</gene>
<comment type="similarity">
    <text evidence="1">Belongs to the jacalin lectin family.</text>
</comment>
<dbReference type="PANTHER" id="PTHR47293:SF7">
    <property type="entry name" value="JACALIN-RELATED LECTIN 34-RELATED"/>
    <property type="match status" value="1"/>
</dbReference>
<dbReference type="InterPro" id="IPR036404">
    <property type="entry name" value="Jacalin-like_lectin_dom_sf"/>
</dbReference>
<dbReference type="SMART" id="SM00915">
    <property type="entry name" value="Jacalin"/>
    <property type="match status" value="5"/>
</dbReference>
<protein>
    <recommendedName>
        <fullName evidence="3">Jacalin-type lectin domain-containing protein</fullName>
    </recommendedName>
</protein>
<accession>A0A397Y999</accession>
<dbReference type="Gene3D" id="2.100.10.30">
    <property type="entry name" value="Jacalin-like lectin domain"/>
    <property type="match status" value="7"/>
</dbReference>
<dbReference type="Proteomes" id="UP000264353">
    <property type="component" value="Chromosome A8"/>
</dbReference>
<evidence type="ECO:0000259" key="3">
    <source>
        <dbReference type="PROSITE" id="PS51752"/>
    </source>
</evidence>
<feature type="domain" description="Jacalin-type lectin" evidence="3">
    <location>
        <begin position="708"/>
        <end position="851"/>
    </location>
</feature>
<feature type="domain" description="Jacalin-type lectin" evidence="3">
    <location>
        <begin position="295"/>
        <end position="498"/>
    </location>
</feature>
<dbReference type="CDD" id="cd09612">
    <property type="entry name" value="Jacalin"/>
    <property type="match status" value="5"/>
</dbReference>
<dbReference type="PROSITE" id="PS51752">
    <property type="entry name" value="JACALIN_LECTIN"/>
    <property type="match status" value="5"/>
</dbReference>
<proteinExistence type="inferred from homology"/>